<proteinExistence type="predicted"/>
<feature type="region of interest" description="Disordered" evidence="1">
    <location>
        <begin position="199"/>
        <end position="225"/>
    </location>
</feature>
<dbReference type="EMBL" id="RBIN01000004">
    <property type="protein sequence ID" value="RKR04350.1"/>
    <property type="molecule type" value="Genomic_DNA"/>
</dbReference>
<dbReference type="AlphaFoldDB" id="A0A420WX93"/>
<name>A0A420WX93_9GAMM</name>
<dbReference type="InterPro" id="IPR029063">
    <property type="entry name" value="SAM-dependent_MTases_sf"/>
</dbReference>
<comment type="caution">
    <text evidence="2">The sequence shown here is derived from an EMBL/GenBank/DDBJ whole genome shotgun (WGS) entry which is preliminary data.</text>
</comment>
<evidence type="ECO:0000313" key="3">
    <source>
        <dbReference type="Proteomes" id="UP000281975"/>
    </source>
</evidence>
<accession>A0A420WX93</accession>
<keyword evidence="3" id="KW-1185">Reference proteome</keyword>
<reference evidence="2 3" key="1">
    <citation type="submission" date="2018-10" db="EMBL/GenBank/DDBJ databases">
        <title>Genomic Encyclopedia of Type Strains, Phase IV (KMG-IV): sequencing the most valuable type-strain genomes for metagenomic binning, comparative biology and taxonomic classification.</title>
        <authorList>
            <person name="Goeker M."/>
        </authorList>
    </citation>
    <scope>NUCLEOTIDE SEQUENCE [LARGE SCALE GENOMIC DNA]</scope>
    <source>
        <strain evidence="2 3">DSM 23229</strain>
    </source>
</reference>
<protein>
    <recommendedName>
        <fullName evidence="4">Methyltransferase family protein</fullName>
    </recommendedName>
</protein>
<dbReference type="CDD" id="cd02440">
    <property type="entry name" value="AdoMet_MTases"/>
    <property type="match status" value="1"/>
</dbReference>
<dbReference type="Proteomes" id="UP000281975">
    <property type="component" value="Unassembled WGS sequence"/>
</dbReference>
<sequence>MRVSQRETLYRYMASVINRLDRRGRWLRYHYRDRRLLEGTILPAIARDEAPGRLLMVGCDWYTRHYPLCFNGCSVTTMDIDAAKAWFGARCHITDSLANVSRHFDRDSLDTVICNGVIGWGLDSRAEIEQALAGCIEALRPGGLLLIGWNDKAPHNAHAPHAMTALTPMEPIHVPGLATHEMMALARNRHTFQAWRKPVTPTVDPTAPARSAASVGDTPATPESD</sequence>
<gene>
    <name evidence="2" type="ORF">C7446_1555</name>
</gene>
<organism evidence="2 3">
    <name type="scientific">Kushneria sinocarnis</name>
    <dbReference type="NCBI Taxonomy" id="595502"/>
    <lineage>
        <taxon>Bacteria</taxon>
        <taxon>Pseudomonadati</taxon>
        <taxon>Pseudomonadota</taxon>
        <taxon>Gammaproteobacteria</taxon>
        <taxon>Oceanospirillales</taxon>
        <taxon>Halomonadaceae</taxon>
        <taxon>Kushneria</taxon>
    </lineage>
</organism>
<evidence type="ECO:0000313" key="2">
    <source>
        <dbReference type="EMBL" id="RKR04350.1"/>
    </source>
</evidence>
<dbReference type="SUPFAM" id="SSF53335">
    <property type="entry name" value="S-adenosyl-L-methionine-dependent methyltransferases"/>
    <property type="match status" value="1"/>
</dbReference>
<evidence type="ECO:0000256" key="1">
    <source>
        <dbReference type="SAM" id="MobiDB-lite"/>
    </source>
</evidence>
<dbReference type="Gene3D" id="3.40.50.150">
    <property type="entry name" value="Vaccinia Virus protein VP39"/>
    <property type="match status" value="1"/>
</dbReference>
<evidence type="ECO:0008006" key="4">
    <source>
        <dbReference type="Google" id="ProtNLM"/>
    </source>
</evidence>
<feature type="compositionally biased region" description="Low complexity" evidence="1">
    <location>
        <begin position="199"/>
        <end position="209"/>
    </location>
</feature>